<organism evidence="8 9">
    <name type="scientific">Panthera pardus</name>
    <name type="common">Leopard</name>
    <name type="synonym">Felis pardus</name>
    <dbReference type="NCBI Taxonomy" id="9691"/>
    <lineage>
        <taxon>Eukaryota</taxon>
        <taxon>Metazoa</taxon>
        <taxon>Chordata</taxon>
        <taxon>Craniata</taxon>
        <taxon>Vertebrata</taxon>
        <taxon>Euteleostomi</taxon>
        <taxon>Mammalia</taxon>
        <taxon>Eutheria</taxon>
        <taxon>Laurasiatheria</taxon>
        <taxon>Carnivora</taxon>
        <taxon>Feliformia</taxon>
        <taxon>Felidae</taxon>
        <taxon>Pantherinae</taxon>
        <taxon>Panthera</taxon>
    </lineage>
</organism>
<evidence type="ECO:0000256" key="5">
    <source>
        <dbReference type="ARBA" id="ARBA00022801"/>
    </source>
</evidence>
<proteinExistence type="predicted"/>
<dbReference type="GO" id="GO:0004519">
    <property type="term" value="F:endonuclease activity"/>
    <property type="evidence" value="ECO:0007669"/>
    <property type="project" value="UniProtKB-KW"/>
</dbReference>
<name>A0A9V1EDC2_PANPR</name>
<dbReference type="Pfam" id="PF18697">
    <property type="entry name" value="MLVIN_C"/>
    <property type="match status" value="1"/>
</dbReference>
<dbReference type="AlphaFoldDB" id="A0A9V1EDC2"/>
<evidence type="ECO:0000313" key="8">
    <source>
        <dbReference type="Proteomes" id="UP001165780"/>
    </source>
</evidence>
<gene>
    <name evidence="9" type="primary">LOC109251849</name>
</gene>
<dbReference type="PANTHER" id="PTHR41694">
    <property type="entry name" value="ENDOGENOUS RETROVIRUS GROUP K MEMBER POL PROTEIN"/>
    <property type="match status" value="1"/>
</dbReference>
<keyword evidence="4" id="KW-0255">Endonuclease</keyword>
<evidence type="ECO:0000256" key="4">
    <source>
        <dbReference type="ARBA" id="ARBA00022759"/>
    </source>
</evidence>
<dbReference type="PANTHER" id="PTHR41694:SF5">
    <property type="entry name" value="RIBONUCLEASE H"/>
    <property type="match status" value="1"/>
</dbReference>
<dbReference type="RefSeq" id="XP_019279330.2">
    <property type="nucleotide sequence ID" value="XM_019423785.2"/>
</dbReference>
<dbReference type="KEGG" id="ppad:109251849"/>
<dbReference type="InterPro" id="IPR036397">
    <property type="entry name" value="RNaseH_sf"/>
</dbReference>
<feature type="domain" description="Integrase catalytic" evidence="7">
    <location>
        <begin position="86"/>
        <end position="216"/>
    </location>
</feature>
<evidence type="ECO:0000256" key="3">
    <source>
        <dbReference type="ARBA" id="ARBA00022722"/>
    </source>
</evidence>
<dbReference type="GO" id="GO:0015074">
    <property type="term" value="P:DNA integration"/>
    <property type="evidence" value="ECO:0007669"/>
    <property type="project" value="InterPro"/>
</dbReference>
<dbReference type="Proteomes" id="UP001165780">
    <property type="component" value="Unplaced"/>
</dbReference>
<dbReference type="Gene3D" id="3.30.420.10">
    <property type="entry name" value="Ribonuclease H-like superfamily/Ribonuclease H"/>
    <property type="match status" value="1"/>
</dbReference>
<dbReference type="SUPFAM" id="SSF53098">
    <property type="entry name" value="Ribonuclease H-like"/>
    <property type="match status" value="1"/>
</dbReference>
<keyword evidence="5" id="KW-0378">Hydrolase</keyword>
<dbReference type="GO" id="GO:0003964">
    <property type="term" value="F:RNA-directed DNA polymerase activity"/>
    <property type="evidence" value="ECO:0007669"/>
    <property type="project" value="UniProtKB-KW"/>
</dbReference>
<accession>A0A9V1EDC2</accession>
<protein>
    <submittedName>
        <fullName evidence="9">Uncharacterized protein LOC109251849</fullName>
    </submittedName>
</protein>
<dbReference type="Gene3D" id="2.30.30.850">
    <property type="match status" value="1"/>
</dbReference>
<keyword evidence="1" id="KW-0808">Transferase</keyword>
<evidence type="ECO:0000259" key="7">
    <source>
        <dbReference type="PROSITE" id="PS50994"/>
    </source>
</evidence>
<dbReference type="GeneID" id="109251849"/>
<dbReference type="PROSITE" id="PS50994">
    <property type="entry name" value="INTEGRASE"/>
    <property type="match status" value="1"/>
</dbReference>
<sequence length="255" mass="29500">MTQCFHGWWRAADSSIILPEELGRQVLSKMHRSTPMGTRKIEDLIRHAKIIIKDSRAKIKQIVASCHACQLTNATTHGSNPRTQLRGDRPGIYWEVDFTEVRPGKYGYKYLLVFVDTFSGWTEAFPTKHETAQIVTKKLLEDILPRAHERVWPKLRALYETGPPPDPHQYQPGDWVCVRRHQQQTLQPCWKGPYIVILTTPTALKVNGITPWVHYTHIQPADPHAVLKDFVPEWKSQPDKDNPLKLRLRRSHLPC</sequence>
<evidence type="ECO:0000256" key="1">
    <source>
        <dbReference type="ARBA" id="ARBA00022679"/>
    </source>
</evidence>
<dbReference type="InterPro" id="IPR012337">
    <property type="entry name" value="RNaseH-like_sf"/>
</dbReference>
<keyword evidence="2" id="KW-0548">Nucleotidyltransferase</keyword>
<dbReference type="GO" id="GO:0003676">
    <property type="term" value="F:nucleic acid binding"/>
    <property type="evidence" value="ECO:0007669"/>
    <property type="project" value="InterPro"/>
</dbReference>
<dbReference type="GO" id="GO:0016787">
    <property type="term" value="F:hydrolase activity"/>
    <property type="evidence" value="ECO:0007669"/>
    <property type="project" value="UniProtKB-KW"/>
</dbReference>
<reference evidence="9" key="1">
    <citation type="submission" date="2025-08" db="UniProtKB">
        <authorList>
            <consortium name="RefSeq"/>
        </authorList>
    </citation>
    <scope>IDENTIFICATION</scope>
    <source>
        <tissue evidence="9">Whole blood</tissue>
    </source>
</reference>
<evidence type="ECO:0000313" key="9">
    <source>
        <dbReference type="RefSeq" id="XP_019279330.2"/>
    </source>
</evidence>
<dbReference type="Pfam" id="PF00665">
    <property type="entry name" value="rve"/>
    <property type="match status" value="1"/>
</dbReference>
<evidence type="ECO:0000256" key="2">
    <source>
        <dbReference type="ARBA" id="ARBA00022695"/>
    </source>
</evidence>
<evidence type="ECO:0000256" key="6">
    <source>
        <dbReference type="ARBA" id="ARBA00022918"/>
    </source>
</evidence>
<keyword evidence="3" id="KW-0540">Nuclease</keyword>
<dbReference type="Gene3D" id="1.10.340.70">
    <property type="match status" value="1"/>
</dbReference>
<keyword evidence="6" id="KW-0695">RNA-directed DNA polymerase</keyword>
<keyword evidence="8" id="KW-1185">Reference proteome</keyword>
<dbReference type="InterPro" id="IPR040643">
    <property type="entry name" value="MLVIN_C"/>
</dbReference>
<dbReference type="InterPro" id="IPR001584">
    <property type="entry name" value="Integrase_cat-core"/>
</dbReference>